<sequence length="458" mass="52687">MDFEPRQVKTNKKSSSVIKKVKLGPGSFRNNEERQRVLNLQQQIESKEEELNKVREQLARNDETDISAAQLELNHLQSAFDIVKNKCDAKLLPTVEKYNRARSIYEGILNAVRSFQNSAKERDQSVISMQERVKVLSSELDTPDLVKYDETPVYPLLKNVSDIQTEIDTSELNSQMAALQEKMVNHINTTLAKQLKEAKDRELRAQRRTQTALEESGQMFEQPPPVIDHDWVMAKHKMEKLKIILEDAKRSNDYLKETAEKINAGNKLTQEELDKCKAELKDLAKYFPEAPHVDGPKKGDGVSRGDLTIIEAEKDMSDVLLTVAKAKQKITKSTLEKLKAKLAEMPNVLEKYQQDLEQTKIERENVENALLKATSLKAELTSRRQFAEEEKSLLIERIENQKKELERIEQETENVNKTIERQKTIMMLNEQLANLKNTDFDRLTSTLSNLINIKSRLD</sequence>
<keyword evidence="3" id="KW-1185">Reference proteome</keyword>
<proteinExistence type="predicted"/>
<organism evidence="2 3">
    <name type="scientific">Trichomonas vaginalis (strain ATCC PRA-98 / G3)</name>
    <dbReference type="NCBI Taxonomy" id="412133"/>
    <lineage>
        <taxon>Eukaryota</taxon>
        <taxon>Metamonada</taxon>
        <taxon>Parabasalia</taxon>
        <taxon>Trichomonadida</taxon>
        <taxon>Trichomonadidae</taxon>
        <taxon>Trichomonas</taxon>
    </lineage>
</organism>
<dbReference type="Proteomes" id="UP000001542">
    <property type="component" value="Unassembled WGS sequence"/>
</dbReference>
<reference evidence="2" key="1">
    <citation type="submission" date="2006-10" db="EMBL/GenBank/DDBJ databases">
        <authorList>
            <person name="Amadeo P."/>
            <person name="Zhao Q."/>
            <person name="Wortman J."/>
            <person name="Fraser-Liggett C."/>
            <person name="Carlton J."/>
        </authorList>
    </citation>
    <scope>NUCLEOTIDE SEQUENCE</scope>
    <source>
        <strain evidence="2">G3</strain>
    </source>
</reference>
<dbReference type="EMBL" id="DS113462">
    <property type="protein sequence ID" value="EAY04887.1"/>
    <property type="molecule type" value="Genomic_DNA"/>
</dbReference>
<dbReference type="VEuPathDB" id="TrichDB:TVAG_016590"/>
<evidence type="ECO:0000313" key="3">
    <source>
        <dbReference type="Proteomes" id="UP000001542"/>
    </source>
</evidence>
<gene>
    <name evidence="2" type="ORF">TVAG_016590</name>
</gene>
<dbReference type="SMR" id="A2EQZ7"/>
<dbReference type="RefSeq" id="XP_001317110.1">
    <property type="nucleotide sequence ID" value="XM_001317075.1"/>
</dbReference>
<name>A2EQZ7_TRIV3</name>
<accession>A2EQZ7</accession>
<feature type="coiled-coil region" evidence="1">
    <location>
        <begin position="30"/>
        <end position="64"/>
    </location>
</feature>
<evidence type="ECO:0000256" key="1">
    <source>
        <dbReference type="SAM" id="Coils"/>
    </source>
</evidence>
<dbReference type="InParanoid" id="A2EQZ7"/>
<dbReference type="VEuPathDB" id="TrichDB:TVAGG3_0535410"/>
<protein>
    <submittedName>
        <fullName evidence="2">Uncharacterized protein</fullName>
    </submittedName>
</protein>
<dbReference type="OrthoDB" id="10549349at2759"/>
<reference evidence="2" key="2">
    <citation type="journal article" date="2007" name="Science">
        <title>Draft genome sequence of the sexually transmitted pathogen Trichomonas vaginalis.</title>
        <authorList>
            <person name="Carlton J.M."/>
            <person name="Hirt R.P."/>
            <person name="Silva J.C."/>
            <person name="Delcher A.L."/>
            <person name="Schatz M."/>
            <person name="Zhao Q."/>
            <person name="Wortman J.R."/>
            <person name="Bidwell S.L."/>
            <person name="Alsmark U.C.M."/>
            <person name="Besteiro S."/>
            <person name="Sicheritz-Ponten T."/>
            <person name="Noel C.J."/>
            <person name="Dacks J.B."/>
            <person name="Foster P.G."/>
            <person name="Simillion C."/>
            <person name="Van de Peer Y."/>
            <person name="Miranda-Saavedra D."/>
            <person name="Barton G.J."/>
            <person name="Westrop G.D."/>
            <person name="Mueller S."/>
            <person name="Dessi D."/>
            <person name="Fiori P.L."/>
            <person name="Ren Q."/>
            <person name="Paulsen I."/>
            <person name="Zhang H."/>
            <person name="Bastida-Corcuera F.D."/>
            <person name="Simoes-Barbosa A."/>
            <person name="Brown M.T."/>
            <person name="Hayes R.D."/>
            <person name="Mukherjee M."/>
            <person name="Okumura C.Y."/>
            <person name="Schneider R."/>
            <person name="Smith A.J."/>
            <person name="Vanacova S."/>
            <person name="Villalvazo M."/>
            <person name="Haas B.J."/>
            <person name="Pertea M."/>
            <person name="Feldblyum T.V."/>
            <person name="Utterback T.R."/>
            <person name="Shu C.L."/>
            <person name="Osoegawa K."/>
            <person name="de Jong P.J."/>
            <person name="Hrdy I."/>
            <person name="Horvathova L."/>
            <person name="Zubacova Z."/>
            <person name="Dolezal P."/>
            <person name="Malik S.B."/>
            <person name="Logsdon J.M. Jr."/>
            <person name="Henze K."/>
            <person name="Gupta A."/>
            <person name="Wang C.C."/>
            <person name="Dunne R.L."/>
            <person name="Upcroft J.A."/>
            <person name="Upcroft P."/>
            <person name="White O."/>
            <person name="Salzberg S.L."/>
            <person name="Tang P."/>
            <person name="Chiu C.-H."/>
            <person name="Lee Y.-S."/>
            <person name="Embley T.M."/>
            <person name="Coombs G.H."/>
            <person name="Mottram J.C."/>
            <person name="Tachezy J."/>
            <person name="Fraser-Liggett C.M."/>
            <person name="Johnson P.J."/>
        </authorList>
    </citation>
    <scope>NUCLEOTIDE SEQUENCE [LARGE SCALE GENOMIC DNA]</scope>
    <source>
        <strain evidence="2">G3</strain>
    </source>
</reference>
<evidence type="ECO:0000313" key="2">
    <source>
        <dbReference type="EMBL" id="EAY04887.1"/>
    </source>
</evidence>
<dbReference type="KEGG" id="tva:4762748"/>
<dbReference type="AlphaFoldDB" id="A2EQZ7"/>
<feature type="coiled-coil region" evidence="1">
    <location>
        <begin position="238"/>
        <end position="286"/>
    </location>
</feature>
<feature type="coiled-coil region" evidence="1">
    <location>
        <begin position="335"/>
        <end position="425"/>
    </location>
</feature>
<keyword evidence="1" id="KW-0175">Coiled coil</keyword>